<dbReference type="GO" id="GO:0051539">
    <property type="term" value="F:4 iron, 4 sulfur cluster binding"/>
    <property type="evidence" value="ECO:0007669"/>
    <property type="project" value="UniProtKB-KW"/>
</dbReference>
<dbReference type="EMBL" id="ATHJ01000027">
    <property type="protein sequence ID" value="EPR44438.1"/>
    <property type="molecule type" value="Genomic_DNA"/>
</dbReference>
<evidence type="ECO:0000256" key="3">
    <source>
        <dbReference type="ARBA" id="ARBA00023004"/>
    </source>
</evidence>
<dbReference type="GO" id="GO:0003824">
    <property type="term" value="F:catalytic activity"/>
    <property type="evidence" value="ECO:0007669"/>
    <property type="project" value="InterPro"/>
</dbReference>
<keyword evidence="2" id="KW-0479">Metal-binding</keyword>
<protein>
    <submittedName>
        <fullName evidence="6">HhH-GPD family protein</fullName>
    </submittedName>
</protein>
<evidence type="ECO:0000313" key="7">
    <source>
        <dbReference type="Proteomes" id="UP000014977"/>
    </source>
</evidence>
<evidence type="ECO:0000313" key="6">
    <source>
        <dbReference type="EMBL" id="EPR44438.1"/>
    </source>
</evidence>
<dbReference type="STRING" id="897.B2D07_09865"/>
<keyword evidence="7" id="KW-1185">Reference proteome</keyword>
<dbReference type="CDD" id="cd00056">
    <property type="entry name" value="ENDO3c"/>
    <property type="match status" value="1"/>
</dbReference>
<dbReference type="PATRIC" id="fig|1121405.3.peg.356"/>
<organism evidence="6 7">
    <name type="scientific">Desulfococcus multivorans DSM 2059</name>
    <dbReference type="NCBI Taxonomy" id="1121405"/>
    <lineage>
        <taxon>Bacteria</taxon>
        <taxon>Pseudomonadati</taxon>
        <taxon>Thermodesulfobacteriota</taxon>
        <taxon>Desulfobacteria</taxon>
        <taxon>Desulfobacterales</taxon>
        <taxon>Desulfococcaceae</taxon>
        <taxon>Desulfococcus</taxon>
    </lineage>
</organism>
<dbReference type="InterPro" id="IPR011257">
    <property type="entry name" value="DNA_glycosylase"/>
</dbReference>
<evidence type="ECO:0000259" key="5">
    <source>
        <dbReference type="SMART" id="SM00478"/>
    </source>
</evidence>
<proteinExistence type="predicted"/>
<accession>S7VIT1</accession>
<gene>
    <name evidence="6" type="ORF">dsmv_3808</name>
</gene>
<evidence type="ECO:0000256" key="1">
    <source>
        <dbReference type="ARBA" id="ARBA00022485"/>
    </source>
</evidence>
<dbReference type="InterPro" id="IPR023170">
    <property type="entry name" value="HhH_base_excis_C"/>
</dbReference>
<keyword evidence="4" id="KW-0411">Iron-sulfur</keyword>
<dbReference type="SUPFAM" id="SSF48150">
    <property type="entry name" value="DNA-glycosylase"/>
    <property type="match status" value="1"/>
</dbReference>
<dbReference type="eggNOG" id="COG2231">
    <property type="taxonomic scope" value="Bacteria"/>
</dbReference>
<dbReference type="GO" id="GO:0006284">
    <property type="term" value="P:base-excision repair"/>
    <property type="evidence" value="ECO:0007669"/>
    <property type="project" value="InterPro"/>
</dbReference>
<feature type="domain" description="HhH-GPD" evidence="5">
    <location>
        <begin position="50"/>
        <end position="204"/>
    </location>
</feature>
<name>S7VIT1_DESML</name>
<dbReference type="InterPro" id="IPR003265">
    <property type="entry name" value="HhH-GPD_domain"/>
</dbReference>
<dbReference type="PANTHER" id="PTHR10359">
    <property type="entry name" value="A/G-SPECIFIC ADENINE GLYCOSYLASE/ENDONUCLEASE III"/>
    <property type="match status" value="1"/>
</dbReference>
<evidence type="ECO:0000256" key="4">
    <source>
        <dbReference type="ARBA" id="ARBA00023014"/>
    </source>
</evidence>
<keyword evidence="1" id="KW-0004">4Fe-4S</keyword>
<dbReference type="AlphaFoldDB" id="S7VIT1"/>
<dbReference type="Proteomes" id="UP000014977">
    <property type="component" value="Unassembled WGS sequence"/>
</dbReference>
<dbReference type="RefSeq" id="WP_020875456.1">
    <property type="nucleotide sequence ID" value="NZ_ATHJ01000027.1"/>
</dbReference>
<dbReference type="SMART" id="SM00478">
    <property type="entry name" value="ENDO3c"/>
    <property type="match status" value="1"/>
</dbReference>
<sequence>MDQRLLDEYGPQGWWPVTPPGGDAPEYRVGEEGAAVDDRAAFEIVVGAVLTQNTAWRNVEKALVNLAREIGLDPAAVAHAGPDLESAVRPSGYFNQKADRLRTISRHILDCGGITALRGYPTDALRRLLLSWKGIGPETADSILCYAFTRPVFVVDAYTRRLFNRLDLPHASYKEMQTLVHQAIAPDTARYNDLHARIVNLYVSKGQEGFVGRLKAED</sequence>
<dbReference type="Gene3D" id="1.10.340.30">
    <property type="entry name" value="Hypothetical protein, domain 2"/>
    <property type="match status" value="1"/>
</dbReference>
<dbReference type="Pfam" id="PF00730">
    <property type="entry name" value="HhH-GPD"/>
    <property type="match status" value="1"/>
</dbReference>
<dbReference type="PANTHER" id="PTHR10359:SF19">
    <property type="entry name" value="DNA REPAIR GLYCOSYLASE MJ1434-RELATED"/>
    <property type="match status" value="1"/>
</dbReference>
<comment type="caution">
    <text evidence="6">The sequence shown here is derived from an EMBL/GenBank/DDBJ whole genome shotgun (WGS) entry which is preliminary data.</text>
</comment>
<dbReference type="GO" id="GO:0046872">
    <property type="term" value="F:metal ion binding"/>
    <property type="evidence" value="ECO:0007669"/>
    <property type="project" value="UniProtKB-KW"/>
</dbReference>
<evidence type="ECO:0000256" key="2">
    <source>
        <dbReference type="ARBA" id="ARBA00022723"/>
    </source>
</evidence>
<dbReference type="OrthoDB" id="9802365at2"/>
<keyword evidence="3" id="KW-0408">Iron</keyword>
<dbReference type="Gene3D" id="1.10.1670.10">
    <property type="entry name" value="Helix-hairpin-Helix base-excision DNA repair enzymes (C-terminal)"/>
    <property type="match status" value="1"/>
</dbReference>
<reference evidence="6 7" key="1">
    <citation type="journal article" date="2013" name="Genome Announc.">
        <title>Draft genome sequences for three mercury-methylating, sulfate-reducing bacteria.</title>
        <authorList>
            <person name="Brown S.D."/>
            <person name="Hurt R.A.Jr."/>
            <person name="Gilmour C.C."/>
            <person name="Elias D.A."/>
        </authorList>
    </citation>
    <scope>NUCLEOTIDE SEQUENCE [LARGE SCALE GENOMIC DNA]</scope>
    <source>
        <strain evidence="6 7">DSM 2059</strain>
    </source>
</reference>